<keyword evidence="1" id="KW-0812">Transmembrane</keyword>
<keyword evidence="1" id="KW-0472">Membrane</keyword>
<keyword evidence="3" id="KW-1185">Reference proteome</keyword>
<comment type="caution">
    <text evidence="2">The sequence shown here is derived from an EMBL/GenBank/DDBJ whole genome shotgun (WGS) entry which is preliminary data.</text>
</comment>
<evidence type="ECO:0000256" key="1">
    <source>
        <dbReference type="SAM" id="Phobius"/>
    </source>
</evidence>
<feature type="transmembrane region" description="Helical" evidence="1">
    <location>
        <begin position="100"/>
        <end position="123"/>
    </location>
</feature>
<keyword evidence="1" id="KW-1133">Transmembrane helix</keyword>
<dbReference type="AlphaFoldDB" id="A0A7J7ZXC6"/>
<reference evidence="2 3" key="1">
    <citation type="journal article" date="2020" name="Nature">
        <title>Six reference-quality genomes reveal evolution of bat adaptations.</title>
        <authorList>
            <person name="Jebb D."/>
            <person name="Huang Z."/>
            <person name="Pippel M."/>
            <person name="Hughes G.M."/>
            <person name="Lavrichenko K."/>
            <person name="Devanna P."/>
            <person name="Winkler S."/>
            <person name="Jermiin L.S."/>
            <person name="Skirmuntt E.C."/>
            <person name="Katzourakis A."/>
            <person name="Burkitt-Gray L."/>
            <person name="Ray D.A."/>
            <person name="Sullivan K.A.M."/>
            <person name="Roscito J.G."/>
            <person name="Kirilenko B.M."/>
            <person name="Davalos L.M."/>
            <person name="Corthals A.P."/>
            <person name="Power M.L."/>
            <person name="Jones G."/>
            <person name="Ransome R.D."/>
            <person name="Dechmann D.K.N."/>
            <person name="Locatelli A.G."/>
            <person name="Puechmaille S.J."/>
            <person name="Fedrigo O."/>
            <person name="Jarvis E.D."/>
            <person name="Hiller M."/>
            <person name="Vernes S.C."/>
            <person name="Myers E.W."/>
            <person name="Teeling E.C."/>
        </authorList>
    </citation>
    <scope>NUCLEOTIDE SEQUENCE [LARGE SCALE GENOMIC DNA]</scope>
    <source>
        <strain evidence="2">MMyoMyo1</strain>
        <tissue evidence="2">Flight muscle</tissue>
    </source>
</reference>
<accession>A0A7J7ZXC6</accession>
<proteinExistence type="predicted"/>
<sequence length="126" mass="15039">MLSFLILMPLPSRFYSNCYSYFYDKSLLQHLLLSADPLHHSLKVMRPTRCPCGHTIAKMVWWDFCLHMSFPLDYELIEKELCLTSFIFLDLNKYSLDECIFQVQCILFGFLCFFLVFAFYLFLDVL</sequence>
<evidence type="ECO:0000313" key="2">
    <source>
        <dbReference type="EMBL" id="KAF6378967.1"/>
    </source>
</evidence>
<name>A0A7J7ZXC6_MYOMY</name>
<organism evidence="2 3">
    <name type="scientific">Myotis myotis</name>
    <name type="common">Greater mouse-eared bat</name>
    <name type="synonym">Vespertilio myotis</name>
    <dbReference type="NCBI Taxonomy" id="51298"/>
    <lineage>
        <taxon>Eukaryota</taxon>
        <taxon>Metazoa</taxon>
        <taxon>Chordata</taxon>
        <taxon>Craniata</taxon>
        <taxon>Vertebrata</taxon>
        <taxon>Euteleostomi</taxon>
        <taxon>Mammalia</taxon>
        <taxon>Eutheria</taxon>
        <taxon>Laurasiatheria</taxon>
        <taxon>Chiroptera</taxon>
        <taxon>Yangochiroptera</taxon>
        <taxon>Vespertilionidae</taxon>
        <taxon>Myotis</taxon>
    </lineage>
</organism>
<protein>
    <submittedName>
        <fullName evidence="2">Uncharacterized protein</fullName>
    </submittedName>
</protein>
<gene>
    <name evidence="2" type="ORF">mMyoMyo1_009840</name>
</gene>
<dbReference type="Proteomes" id="UP000527355">
    <property type="component" value="Unassembled WGS sequence"/>
</dbReference>
<evidence type="ECO:0000313" key="3">
    <source>
        <dbReference type="Proteomes" id="UP000527355"/>
    </source>
</evidence>
<dbReference type="EMBL" id="JABWUV010000002">
    <property type="protein sequence ID" value="KAF6378967.1"/>
    <property type="molecule type" value="Genomic_DNA"/>
</dbReference>